<dbReference type="SUPFAM" id="SSF53474">
    <property type="entry name" value="alpha/beta-Hydrolases"/>
    <property type="match status" value="1"/>
</dbReference>
<dbReference type="GO" id="GO:0016787">
    <property type="term" value="F:hydrolase activity"/>
    <property type="evidence" value="ECO:0007669"/>
    <property type="project" value="UniProtKB-KW"/>
</dbReference>
<dbReference type="InterPro" id="IPR022742">
    <property type="entry name" value="Hydrolase_4"/>
</dbReference>
<keyword evidence="2" id="KW-0378">Hydrolase</keyword>
<dbReference type="PRINTS" id="PR00111">
    <property type="entry name" value="ABHYDROLASE"/>
</dbReference>
<reference evidence="3" key="1">
    <citation type="submission" date="2017-05" db="EMBL/GenBank/DDBJ databases">
        <authorList>
            <person name="Barney B.M."/>
        </authorList>
    </citation>
    <scope>NUCLEOTIDE SEQUENCE [LARGE SCALE GENOMIC DNA]</scope>
    <source>
        <strain evidence="3">PSBB022</strain>
    </source>
</reference>
<dbReference type="Pfam" id="PF12146">
    <property type="entry name" value="Hydrolase_4"/>
    <property type="match status" value="1"/>
</dbReference>
<dbReference type="PANTHER" id="PTHR11614">
    <property type="entry name" value="PHOSPHOLIPASE-RELATED"/>
    <property type="match status" value="1"/>
</dbReference>
<evidence type="ECO:0000313" key="2">
    <source>
        <dbReference type="EMBL" id="OZY87994.1"/>
    </source>
</evidence>
<dbReference type="Gene3D" id="3.40.50.1820">
    <property type="entry name" value="alpha/beta hydrolase"/>
    <property type="match status" value="1"/>
</dbReference>
<organism evidence="2 3">
    <name type="scientific">Cellvibrio mixtus</name>
    <dbReference type="NCBI Taxonomy" id="39650"/>
    <lineage>
        <taxon>Bacteria</taxon>
        <taxon>Pseudomonadati</taxon>
        <taxon>Pseudomonadota</taxon>
        <taxon>Gammaproteobacteria</taxon>
        <taxon>Cellvibrionales</taxon>
        <taxon>Cellvibrionaceae</taxon>
        <taxon>Cellvibrio</taxon>
    </lineage>
</organism>
<keyword evidence="3" id="KW-1185">Reference proteome</keyword>
<evidence type="ECO:0000259" key="1">
    <source>
        <dbReference type="Pfam" id="PF12146"/>
    </source>
</evidence>
<comment type="caution">
    <text evidence="2">The sequence shown here is derived from an EMBL/GenBank/DDBJ whole genome shotgun (WGS) entry which is preliminary data.</text>
</comment>
<feature type="domain" description="Serine aminopeptidase S33" evidence="1">
    <location>
        <begin position="92"/>
        <end position="318"/>
    </location>
</feature>
<sequence>MPQNSPPDDAGERLSAELAFTWADAEALMQQMPSLVFAPSSDGLWAKSEAVQNYLNYYRINFAAQDAQLCHGFGRVQAAGFSIATHYWLPPNPRGTLVIVHGYYDHLGIFNHAIAFGLAQGLAVLAFDLPGHGLSSGERAAIDSFDHYADVLQQVLEAARPLLPAPLFALGQSTGGSVLLNHLWRYPVLFERTALCAPLILPKGWRVGRWLYLLLHKWVKHLPRGRSRSSHDAQFIRFIDGQDCLQSRRLSVRWVGAMKAWHSQFLRFPVRDSRLLVVQGTDDQTVMWRYNTQLIQRQLPRAQMVFIPAAGHQLVNELPCYRTAVFTEIQRHFFDD</sequence>
<gene>
    <name evidence="2" type="ORF">CBP51_09475</name>
</gene>
<dbReference type="InterPro" id="IPR029058">
    <property type="entry name" value="AB_hydrolase_fold"/>
</dbReference>
<evidence type="ECO:0000313" key="3">
    <source>
        <dbReference type="Proteomes" id="UP000216101"/>
    </source>
</evidence>
<dbReference type="EMBL" id="NHNI01000001">
    <property type="protein sequence ID" value="OZY87994.1"/>
    <property type="molecule type" value="Genomic_DNA"/>
</dbReference>
<dbReference type="InterPro" id="IPR000073">
    <property type="entry name" value="AB_hydrolase_1"/>
</dbReference>
<dbReference type="InterPro" id="IPR051044">
    <property type="entry name" value="MAG_DAG_Lipase"/>
</dbReference>
<dbReference type="AlphaFoldDB" id="A0A266QDN1"/>
<accession>A0A266QDN1</accession>
<dbReference type="Proteomes" id="UP000216101">
    <property type="component" value="Unassembled WGS sequence"/>
</dbReference>
<protein>
    <submittedName>
        <fullName evidence="2">Alpha/beta hydrolase</fullName>
    </submittedName>
</protein>
<dbReference type="RefSeq" id="WP_094985279.1">
    <property type="nucleotide sequence ID" value="NZ_NHNI01000001.1"/>
</dbReference>
<proteinExistence type="predicted"/>
<name>A0A266QDN1_9GAMM</name>